<dbReference type="GO" id="GO:0005829">
    <property type="term" value="C:cytosol"/>
    <property type="evidence" value="ECO:0007669"/>
    <property type="project" value="TreeGrafter"/>
</dbReference>
<dbReference type="InterPro" id="IPR014721">
    <property type="entry name" value="Ribsml_uS5_D2-typ_fold_subgr"/>
</dbReference>
<dbReference type="AlphaFoldDB" id="A0A9P7VBZ5"/>
<reference evidence="22" key="1">
    <citation type="submission" date="2021-03" db="EMBL/GenBank/DDBJ databases">
        <authorList>
            <person name="Palmer J.M."/>
        </authorList>
    </citation>
    <scope>NUCLEOTIDE SEQUENCE</scope>
    <source>
        <strain evidence="22">ARV_011</strain>
    </source>
</reference>
<dbReference type="GeneID" id="66117774"/>
<dbReference type="InterPro" id="IPR013750">
    <property type="entry name" value="GHMP_kinase_C_dom"/>
</dbReference>
<evidence type="ECO:0000256" key="6">
    <source>
        <dbReference type="ARBA" id="ARBA00022679"/>
    </source>
</evidence>
<keyword evidence="5 19" id="KW-0444">Lipid biosynthesis</keyword>
<evidence type="ECO:0000256" key="3">
    <source>
        <dbReference type="ARBA" id="ARBA00012103"/>
    </source>
</evidence>
<dbReference type="EC" id="2.7.1.36" evidence="3 19"/>
<keyword evidence="14 19" id="KW-0443">Lipid metabolism</keyword>
<evidence type="ECO:0000256" key="9">
    <source>
        <dbReference type="ARBA" id="ARBA00022777"/>
    </source>
</evidence>
<dbReference type="GO" id="GO:0019287">
    <property type="term" value="P:isopentenyl diphosphate biosynthetic process, mevalonate pathway"/>
    <property type="evidence" value="ECO:0007669"/>
    <property type="project" value="TreeGrafter"/>
</dbReference>
<dbReference type="SUPFAM" id="SSF55060">
    <property type="entry name" value="GHMP Kinase, C-terminal domain"/>
    <property type="match status" value="1"/>
</dbReference>
<keyword evidence="10 19" id="KW-0067">ATP-binding</keyword>
<keyword evidence="7" id="KW-0479">Metal-binding</keyword>
<evidence type="ECO:0000256" key="17">
    <source>
        <dbReference type="ARBA" id="ARBA00029310"/>
    </source>
</evidence>
<comment type="catalytic activity">
    <reaction evidence="17">
        <text>(R)-mevalonate + ATP = (R)-5-phosphomevalonate + ADP + H(+)</text>
        <dbReference type="Rhea" id="RHEA:17065"/>
        <dbReference type="ChEBI" id="CHEBI:15378"/>
        <dbReference type="ChEBI" id="CHEBI:30616"/>
        <dbReference type="ChEBI" id="CHEBI:36464"/>
        <dbReference type="ChEBI" id="CHEBI:58146"/>
        <dbReference type="ChEBI" id="CHEBI:456216"/>
        <dbReference type="EC" id="2.7.1.36"/>
    </reaction>
    <physiologicalReaction direction="left-to-right" evidence="17">
        <dbReference type="Rhea" id="RHEA:17066"/>
    </physiologicalReaction>
</comment>
<evidence type="ECO:0000259" key="21">
    <source>
        <dbReference type="Pfam" id="PF08544"/>
    </source>
</evidence>
<dbReference type="Pfam" id="PF08544">
    <property type="entry name" value="GHMP_kinases_C"/>
    <property type="match status" value="1"/>
</dbReference>
<accession>A0A9P7VBZ5</accession>
<evidence type="ECO:0000256" key="15">
    <source>
        <dbReference type="ARBA" id="ARBA00023166"/>
    </source>
</evidence>
<feature type="domain" description="GHMP kinase N-terminal" evidence="20">
    <location>
        <begin position="135"/>
        <end position="173"/>
    </location>
</feature>
<comment type="subcellular location">
    <subcellularLocation>
        <location evidence="1 19">Cytoplasm</location>
    </subcellularLocation>
</comment>
<evidence type="ECO:0000256" key="7">
    <source>
        <dbReference type="ARBA" id="ARBA00022723"/>
    </source>
</evidence>
<dbReference type="InterPro" id="IPR006205">
    <property type="entry name" value="Mev_gal_kin"/>
</dbReference>
<keyword evidence="13 19" id="KW-0756">Sterol biosynthesis</keyword>
<feature type="domain" description="GHMP kinase C-terminal" evidence="21">
    <location>
        <begin position="309"/>
        <end position="383"/>
    </location>
</feature>
<dbReference type="Proteomes" id="UP000790833">
    <property type="component" value="Unassembled WGS sequence"/>
</dbReference>
<keyword evidence="11" id="KW-0460">Magnesium</keyword>
<keyword evidence="15 19" id="KW-1207">Sterol metabolism</keyword>
<dbReference type="GO" id="GO:0046872">
    <property type="term" value="F:metal ion binding"/>
    <property type="evidence" value="ECO:0007669"/>
    <property type="project" value="UniProtKB-KW"/>
</dbReference>
<keyword evidence="23" id="KW-1185">Reference proteome</keyword>
<evidence type="ECO:0000256" key="11">
    <source>
        <dbReference type="ARBA" id="ARBA00022842"/>
    </source>
</evidence>
<comment type="pathway">
    <text evidence="18 19">Isoprenoid biosynthesis; isopentenyl diphosphate biosynthesis via mevalonate pathway; isopentenyl diphosphate from (R)-mevalonate: step 1/3.</text>
</comment>
<dbReference type="InterPro" id="IPR036554">
    <property type="entry name" value="GHMP_kinase_C_sf"/>
</dbReference>
<keyword evidence="4 19" id="KW-0963">Cytoplasm</keyword>
<dbReference type="GO" id="GO:0006696">
    <property type="term" value="P:ergosterol biosynthetic process"/>
    <property type="evidence" value="ECO:0007669"/>
    <property type="project" value="TreeGrafter"/>
</dbReference>
<evidence type="ECO:0000256" key="14">
    <source>
        <dbReference type="ARBA" id="ARBA00023098"/>
    </source>
</evidence>
<comment type="similarity">
    <text evidence="2 19">Belongs to the GHMP kinase family. Mevalonate kinase subfamily.</text>
</comment>
<evidence type="ECO:0000256" key="4">
    <source>
        <dbReference type="ARBA" id="ARBA00022490"/>
    </source>
</evidence>
<sequence>MTKLDEERPASFCVSAPGKVIIYGEHAAVFGKPAIAAALSLRAYLQVTPNDDPNTITLDFPDIGLSQSWNRHDLPWEDIKGYIQRSSSDLKPLVTPELIPEITDLLSDALDDIDNRMHYVLCHCFLYLYVHLCSHDTLGMHFTARSTLPIGAGLGSSASTAVCLAASMAYLGGHVERPVTGLNERVRSPHNKHHAIISPADFIDEWSFVGEKCFHGNPSGIDNAVATHGGAVMFQRTVSSINPNVRTNMRNFPPIKLLLTNTKVPRSTAELVGGVGKMNIEFPQVSQAILDAIGHLSNEAYQLMIRPGFAEEELLILQKLVNINHGLLVSMGVSHPTLEQIKVITDTNKIGATKLTGAGGGGCAITLIGSDVSEEKIQATIKQFEVHGFETFETSLGGKGVGLLHESDVSLETRDRVFSPEVFQSLGSRKEIENLAGVDQQVWKFW</sequence>
<dbReference type="PRINTS" id="PR00959">
    <property type="entry name" value="MEVGALKINASE"/>
</dbReference>
<keyword evidence="9 19" id="KW-0418">Kinase</keyword>
<dbReference type="PANTHER" id="PTHR43290:SF2">
    <property type="entry name" value="MEVALONATE KINASE"/>
    <property type="match status" value="1"/>
</dbReference>
<keyword evidence="8 19" id="KW-0547">Nucleotide-binding</keyword>
<evidence type="ECO:0000256" key="19">
    <source>
        <dbReference type="RuleBase" id="RU363087"/>
    </source>
</evidence>
<evidence type="ECO:0000256" key="16">
    <source>
        <dbReference type="ARBA" id="ARBA00023221"/>
    </source>
</evidence>
<keyword evidence="6 19" id="KW-0808">Transferase</keyword>
<evidence type="ECO:0000259" key="20">
    <source>
        <dbReference type="Pfam" id="PF00288"/>
    </source>
</evidence>
<dbReference type="OrthoDB" id="1652964at2759"/>
<dbReference type="InterPro" id="IPR006204">
    <property type="entry name" value="GHMP_kinase_N_dom"/>
</dbReference>
<evidence type="ECO:0000313" key="22">
    <source>
        <dbReference type="EMBL" id="KAG7194721.1"/>
    </source>
</evidence>
<keyword evidence="12 19" id="KW-0752">Steroid biosynthesis</keyword>
<protein>
    <recommendedName>
        <fullName evidence="3 19">Mevalonate kinase</fullName>
        <shortName evidence="19">MK</shortName>
        <ecNumber evidence="3 19">2.7.1.36</ecNumber>
    </recommendedName>
</protein>
<dbReference type="EMBL" id="JAHMUF010000006">
    <property type="protein sequence ID" value="KAG7194721.1"/>
    <property type="molecule type" value="Genomic_DNA"/>
</dbReference>
<evidence type="ECO:0000256" key="12">
    <source>
        <dbReference type="ARBA" id="ARBA00022955"/>
    </source>
</evidence>
<gene>
    <name evidence="22" type="primary">ERG12</name>
    <name evidence="22" type="ORF">KQ657_004400</name>
</gene>
<dbReference type="InterPro" id="IPR020568">
    <property type="entry name" value="Ribosomal_Su5_D2-typ_SF"/>
</dbReference>
<proteinExistence type="inferred from homology"/>
<evidence type="ECO:0000313" key="23">
    <source>
        <dbReference type="Proteomes" id="UP000790833"/>
    </source>
</evidence>
<organism evidence="22 23">
    <name type="scientific">Scheffersomyces spartinae</name>
    <dbReference type="NCBI Taxonomy" id="45513"/>
    <lineage>
        <taxon>Eukaryota</taxon>
        <taxon>Fungi</taxon>
        <taxon>Dikarya</taxon>
        <taxon>Ascomycota</taxon>
        <taxon>Saccharomycotina</taxon>
        <taxon>Pichiomycetes</taxon>
        <taxon>Debaryomycetaceae</taxon>
        <taxon>Scheffersomyces</taxon>
    </lineage>
</organism>
<evidence type="ECO:0000256" key="8">
    <source>
        <dbReference type="ARBA" id="ARBA00022741"/>
    </source>
</evidence>
<dbReference type="NCBIfam" id="TIGR00549">
    <property type="entry name" value="mevalon_kin"/>
    <property type="match status" value="1"/>
</dbReference>
<name>A0A9P7VBZ5_9ASCO</name>
<comment type="caution">
    <text evidence="22">The sequence shown here is derived from an EMBL/GenBank/DDBJ whole genome shotgun (WGS) entry which is preliminary data.</text>
</comment>
<dbReference type="Gene3D" id="3.30.70.890">
    <property type="entry name" value="GHMP kinase, C-terminal domain"/>
    <property type="match status" value="1"/>
</dbReference>
<comment type="function">
    <text evidence="19">Mevalonate kinase; part of the second module of ergosterol biosynthesis pathway that includes the middle steps of the pathway. The second module is carried out in the vacuole and involves the formation of farnesyl diphosphate, which is also an important intermediate in the biosynthesis of ubiquinone, dolichol, heme and prenylated proteins.</text>
</comment>
<dbReference type="SUPFAM" id="SSF54211">
    <property type="entry name" value="Ribosomal protein S5 domain 2-like"/>
    <property type="match status" value="1"/>
</dbReference>
<evidence type="ECO:0000256" key="1">
    <source>
        <dbReference type="ARBA" id="ARBA00004496"/>
    </source>
</evidence>
<evidence type="ECO:0000256" key="2">
    <source>
        <dbReference type="ARBA" id="ARBA00006495"/>
    </source>
</evidence>
<dbReference type="InterPro" id="IPR006203">
    <property type="entry name" value="GHMP_knse_ATP-bd_CS"/>
</dbReference>
<dbReference type="FunFam" id="3.30.70.890:FF:000003">
    <property type="entry name" value="Mevalonate kinase"/>
    <property type="match status" value="1"/>
</dbReference>
<evidence type="ECO:0000256" key="18">
    <source>
        <dbReference type="ARBA" id="ARBA00029438"/>
    </source>
</evidence>
<dbReference type="PANTHER" id="PTHR43290">
    <property type="entry name" value="MEVALONATE KINASE"/>
    <property type="match status" value="1"/>
</dbReference>
<dbReference type="GO" id="GO:0005524">
    <property type="term" value="F:ATP binding"/>
    <property type="evidence" value="ECO:0007669"/>
    <property type="project" value="UniProtKB-KW"/>
</dbReference>
<evidence type="ECO:0000256" key="13">
    <source>
        <dbReference type="ARBA" id="ARBA00023011"/>
    </source>
</evidence>
<keyword evidence="16 19" id="KW-0753">Steroid metabolism</keyword>
<evidence type="ECO:0000256" key="10">
    <source>
        <dbReference type="ARBA" id="ARBA00022840"/>
    </source>
</evidence>
<dbReference type="PROSITE" id="PS00627">
    <property type="entry name" value="GHMP_KINASES_ATP"/>
    <property type="match status" value="1"/>
</dbReference>
<dbReference type="Gene3D" id="3.30.230.10">
    <property type="match status" value="1"/>
</dbReference>
<dbReference type="Pfam" id="PF00288">
    <property type="entry name" value="GHMP_kinases_N"/>
    <property type="match status" value="1"/>
</dbReference>
<evidence type="ECO:0000256" key="5">
    <source>
        <dbReference type="ARBA" id="ARBA00022516"/>
    </source>
</evidence>
<dbReference type="RefSeq" id="XP_043050268.1">
    <property type="nucleotide sequence ID" value="XM_043195071.1"/>
</dbReference>
<dbReference type="GO" id="GO:0004496">
    <property type="term" value="F:mevalonate kinase activity"/>
    <property type="evidence" value="ECO:0007669"/>
    <property type="project" value="UniProtKB-EC"/>
</dbReference>